<keyword evidence="3" id="KW-0812">Transmembrane</keyword>
<keyword evidence="1" id="KW-0813">Transport</keyword>
<feature type="transmembrane region" description="Helical" evidence="3">
    <location>
        <begin position="307"/>
        <end position="330"/>
    </location>
</feature>
<dbReference type="Pfam" id="PF06808">
    <property type="entry name" value="DctM"/>
    <property type="match status" value="1"/>
</dbReference>
<name>A0ABQ6LIJ1_9RHOB</name>
<dbReference type="Proteomes" id="UP001239909">
    <property type="component" value="Unassembled WGS sequence"/>
</dbReference>
<sequence length="614" mass="62002">MHPTSPAEPGRRGDPAPAAPLRPGLSPSAGRLALAALGLAVIVFHLGLIFWGLVPNLVARPLHMALALPWVLVFAARTPLGRGSGAALAALGIGGCLWIAWHHGMLADQYGFLESDFQIALAAVLLLVVLEAARRAIGWPLPLIAALALAYGLWGHHIPGEFGHSGTPLGSFLGTLVIAEGGLWGSLTGVSVSVVAIFVIFGAVLNAGEAGQGFMNIAAAAAGRLKGGAAKVSVLSSALFGSISGSASANVASTGAITLPAMTRLGYPRPLAGAVEAVASSGGQIMPPLMGAGAFVMVELTGVPYTGVMAAALLPALLYFFAVWIGINAFASRYDLPPIAAEDKPSGRDVAITSAFFLIPFTVLMWAMLGAGVTPQYAACLAILAGALLLPVDARLSLDLARTAARLENACLTAGRQVAMIAAIILCASIVIGVLGITGLGVKITSLILSGSGGMLWPSLLLTALACLVLGMEVPTTAAYVICVSVAGPALTSLGLEPLQAHLFVFWFALLSTITPPVCGAVFIAAGMVGENWLKVAGHAMALGVGLYVIPLAMVANPDVIRLADGALPALLAAAKIAFGLAGISYGLIGAARLPVRAAMVAAGVACILVPIGG</sequence>
<protein>
    <submittedName>
        <fullName evidence="5">TRAP transporter fused permease subunit</fullName>
    </submittedName>
</protein>
<proteinExistence type="predicted"/>
<comment type="function">
    <text evidence="1">Part of the tripartite ATP-independent periplasmic (TRAP) transport system.</text>
</comment>
<dbReference type="PANTHER" id="PTHR43849:SF2">
    <property type="entry name" value="BLL3936 PROTEIN"/>
    <property type="match status" value="1"/>
</dbReference>
<feature type="transmembrane region" description="Helical" evidence="3">
    <location>
        <begin position="454"/>
        <end position="472"/>
    </location>
</feature>
<feature type="transmembrane region" description="Helical" evidence="3">
    <location>
        <begin position="32"/>
        <end position="51"/>
    </location>
</feature>
<feature type="transmembrane region" description="Helical" evidence="3">
    <location>
        <begin position="568"/>
        <end position="588"/>
    </location>
</feature>
<accession>A0ABQ6LIJ1</accession>
<feature type="domain" description="TRAP C4-dicarboxylate transport system permease DctM subunit" evidence="4">
    <location>
        <begin position="125"/>
        <end position="561"/>
    </location>
</feature>
<gene>
    <name evidence="5" type="ORF">LNKW23_23140</name>
</gene>
<organism evidence="5 6">
    <name type="scientific">Paralimibaculum aggregatum</name>
    <dbReference type="NCBI Taxonomy" id="3036245"/>
    <lineage>
        <taxon>Bacteria</taxon>
        <taxon>Pseudomonadati</taxon>
        <taxon>Pseudomonadota</taxon>
        <taxon>Alphaproteobacteria</taxon>
        <taxon>Rhodobacterales</taxon>
        <taxon>Paracoccaceae</taxon>
        <taxon>Paralimibaculum</taxon>
    </lineage>
</organism>
<dbReference type="InterPro" id="IPR011853">
    <property type="entry name" value="TRAP_DctM-Dct_fused"/>
</dbReference>
<keyword evidence="1" id="KW-1003">Cell membrane</keyword>
<feature type="transmembrane region" description="Helical" evidence="3">
    <location>
        <begin position="536"/>
        <end position="556"/>
    </location>
</feature>
<dbReference type="EMBL" id="BSYI01000016">
    <property type="protein sequence ID" value="GMG83101.1"/>
    <property type="molecule type" value="Genomic_DNA"/>
</dbReference>
<feature type="region of interest" description="Disordered" evidence="2">
    <location>
        <begin position="1"/>
        <end position="20"/>
    </location>
</feature>
<keyword evidence="3" id="KW-0472">Membrane</keyword>
<evidence type="ECO:0000256" key="1">
    <source>
        <dbReference type="RuleBase" id="RU369079"/>
    </source>
</evidence>
<evidence type="ECO:0000256" key="3">
    <source>
        <dbReference type="SAM" id="Phobius"/>
    </source>
</evidence>
<evidence type="ECO:0000313" key="6">
    <source>
        <dbReference type="Proteomes" id="UP001239909"/>
    </source>
</evidence>
<reference evidence="5 6" key="1">
    <citation type="submission" date="2023-04" db="EMBL/GenBank/DDBJ databases">
        <title>Marinoamorphus aggregata gen. nov., sp. Nov., isolate from tissue of brittle star Ophioplocus japonicus.</title>
        <authorList>
            <person name="Kawano K."/>
            <person name="Sawayama S."/>
            <person name="Nakagawa S."/>
        </authorList>
    </citation>
    <scope>NUCLEOTIDE SEQUENCE [LARGE SCALE GENOMIC DNA]</scope>
    <source>
        <strain evidence="5 6">NKW23</strain>
    </source>
</reference>
<evidence type="ECO:0000259" key="4">
    <source>
        <dbReference type="Pfam" id="PF06808"/>
    </source>
</evidence>
<keyword evidence="3" id="KW-1133">Transmembrane helix</keyword>
<feature type="transmembrane region" description="Helical" evidence="3">
    <location>
        <begin position="110"/>
        <end position="130"/>
    </location>
</feature>
<feature type="transmembrane region" description="Helical" evidence="3">
    <location>
        <begin position="478"/>
        <end position="496"/>
    </location>
</feature>
<comment type="caution">
    <text evidence="5">The sequence shown here is derived from an EMBL/GenBank/DDBJ whole genome shotgun (WGS) entry which is preliminary data.</text>
</comment>
<keyword evidence="6" id="KW-1185">Reference proteome</keyword>
<feature type="transmembrane region" description="Helical" evidence="3">
    <location>
        <begin position="137"/>
        <end position="154"/>
    </location>
</feature>
<evidence type="ECO:0000313" key="5">
    <source>
        <dbReference type="EMBL" id="GMG83101.1"/>
    </source>
</evidence>
<dbReference type="NCBIfam" id="TIGR02123">
    <property type="entry name" value="TRAP_fused"/>
    <property type="match status" value="1"/>
</dbReference>
<comment type="subcellular location">
    <subcellularLocation>
        <location evidence="1">Cell inner membrane</location>
        <topology evidence="1">Multi-pass membrane protein</topology>
    </subcellularLocation>
</comment>
<feature type="transmembrane region" description="Helical" evidence="3">
    <location>
        <begin position="350"/>
        <end position="370"/>
    </location>
</feature>
<feature type="transmembrane region" description="Helical" evidence="3">
    <location>
        <begin position="83"/>
        <end position="104"/>
    </location>
</feature>
<feature type="transmembrane region" description="Helical" evidence="3">
    <location>
        <begin position="503"/>
        <end position="530"/>
    </location>
</feature>
<feature type="transmembrane region" description="Helical" evidence="3">
    <location>
        <begin position="418"/>
        <end position="442"/>
    </location>
</feature>
<keyword evidence="1" id="KW-0997">Cell inner membrane</keyword>
<dbReference type="InterPro" id="IPR010656">
    <property type="entry name" value="DctM"/>
</dbReference>
<feature type="transmembrane region" description="Helical" evidence="3">
    <location>
        <begin position="183"/>
        <end position="205"/>
    </location>
</feature>
<evidence type="ECO:0000256" key="2">
    <source>
        <dbReference type="SAM" id="MobiDB-lite"/>
    </source>
</evidence>
<dbReference type="RefSeq" id="WP_285671898.1">
    <property type="nucleotide sequence ID" value="NZ_BSYI01000016.1"/>
</dbReference>
<dbReference type="PANTHER" id="PTHR43849">
    <property type="entry name" value="BLL3936 PROTEIN"/>
    <property type="match status" value="1"/>
</dbReference>
<feature type="transmembrane region" description="Helical" evidence="3">
    <location>
        <begin position="377"/>
        <end position="398"/>
    </location>
</feature>